<sequence>RLSCGGGRWPRWWSWDLGVRGHEVVVDVV</sequence>
<accession>A0A392U5I3</accession>
<name>A0A392U5I3_9FABA</name>
<organism evidence="1 2">
    <name type="scientific">Trifolium medium</name>
    <dbReference type="NCBI Taxonomy" id="97028"/>
    <lineage>
        <taxon>Eukaryota</taxon>
        <taxon>Viridiplantae</taxon>
        <taxon>Streptophyta</taxon>
        <taxon>Embryophyta</taxon>
        <taxon>Tracheophyta</taxon>
        <taxon>Spermatophyta</taxon>
        <taxon>Magnoliopsida</taxon>
        <taxon>eudicotyledons</taxon>
        <taxon>Gunneridae</taxon>
        <taxon>Pentapetalae</taxon>
        <taxon>rosids</taxon>
        <taxon>fabids</taxon>
        <taxon>Fabales</taxon>
        <taxon>Fabaceae</taxon>
        <taxon>Papilionoideae</taxon>
        <taxon>50 kb inversion clade</taxon>
        <taxon>NPAAA clade</taxon>
        <taxon>Hologalegina</taxon>
        <taxon>IRL clade</taxon>
        <taxon>Trifolieae</taxon>
        <taxon>Trifolium</taxon>
    </lineage>
</organism>
<comment type="caution">
    <text evidence="1">The sequence shown here is derived from an EMBL/GenBank/DDBJ whole genome shotgun (WGS) entry which is preliminary data.</text>
</comment>
<dbReference type="AlphaFoldDB" id="A0A392U5I3"/>
<evidence type="ECO:0000313" key="2">
    <source>
        <dbReference type="Proteomes" id="UP000265520"/>
    </source>
</evidence>
<proteinExistence type="predicted"/>
<dbReference type="Proteomes" id="UP000265520">
    <property type="component" value="Unassembled WGS sequence"/>
</dbReference>
<reference evidence="1 2" key="1">
    <citation type="journal article" date="2018" name="Front. Plant Sci.">
        <title>Red Clover (Trifolium pratense) and Zigzag Clover (T. medium) - A Picture of Genomic Similarities and Differences.</title>
        <authorList>
            <person name="Dluhosova J."/>
            <person name="Istvanek J."/>
            <person name="Nedelnik J."/>
            <person name="Repkova J."/>
        </authorList>
    </citation>
    <scope>NUCLEOTIDE SEQUENCE [LARGE SCALE GENOMIC DNA]</scope>
    <source>
        <strain evidence="2">cv. 10/8</strain>
        <tissue evidence="1">Leaf</tissue>
    </source>
</reference>
<evidence type="ECO:0000313" key="1">
    <source>
        <dbReference type="EMBL" id="MCI68622.1"/>
    </source>
</evidence>
<dbReference type="EMBL" id="LXQA010739793">
    <property type="protein sequence ID" value="MCI68622.1"/>
    <property type="molecule type" value="Genomic_DNA"/>
</dbReference>
<protein>
    <submittedName>
        <fullName evidence="1">Uncharacterized protein</fullName>
    </submittedName>
</protein>
<keyword evidence="2" id="KW-1185">Reference proteome</keyword>
<feature type="non-terminal residue" evidence="1">
    <location>
        <position position="1"/>
    </location>
</feature>